<organism evidence="1 2">
    <name type="scientific">Bacillus pumilus</name>
    <name type="common">Bacillus mesentericus</name>
    <dbReference type="NCBI Taxonomy" id="1408"/>
    <lineage>
        <taxon>Bacteria</taxon>
        <taxon>Bacillati</taxon>
        <taxon>Bacillota</taxon>
        <taxon>Bacilli</taxon>
        <taxon>Bacillales</taxon>
        <taxon>Bacillaceae</taxon>
        <taxon>Bacillus</taxon>
    </lineage>
</organism>
<reference evidence="1" key="1">
    <citation type="submission" date="2019-07" db="EMBL/GenBank/DDBJ databases">
        <title>Phylogenomic Reclassification of ATCC Bacillus Strains and Various Taxa within the Genus Bacillus.</title>
        <authorList>
            <person name="Riojas M.A."/>
            <person name="Frank A.M."/>
            <person name="Fenn S.L."/>
            <person name="King S."/>
            <person name="Brower S."/>
            <person name="Hazbon M.H."/>
        </authorList>
    </citation>
    <scope>NUCLEOTIDE SEQUENCE</scope>
    <source>
        <strain evidence="1">ATCC 27142</strain>
    </source>
</reference>
<proteinExistence type="predicted"/>
<gene>
    <name evidence="1" type="ORF">FO508_10425</name>
</gene>
<evidence type="ECO:0000313" key="2">
    <source>
        <dbReference type="Proteomes" id="UP001182042"/>
    </source>
</evidence>
<sequence length="249" mass="27715">MAALKGVKTVDMVGGEITKVSYEGAEYERVEGDAEVGGLLMSREGCHDITAGAFYIINEVDRDGDAYFYDDEGDLNALSREDYISFHKKRVRLKVGDYAKVIDCAKEWKVAQGDFVKVLIDDKKYRPFQCKVQDGEFVGEIVWMHESELVLATEDEVAAVKEAEAKRSVEAKWAKIGRKVDEYKVGDIVAHANAVWFRNSGLGEVAAEYKSGIGPIISAIDYDGHLVKYDVPTSKLTLVTPVEARFDRS</sequence>
<dbReference type="AlphaFoldDB" id="A0AAE3WNQ7"/>
<evidence type="ECO:0000313" key="1">
    <source>
        <dbReference type="EMBL" id="MDR4250756.1"/>
    </source>
</evidence>
<dbReference type="RefSeq" id="WP_309415875.1">
    <property type="nucleotide sequence ID" value="NZ_CP187659.1"/>
</dbReference>
<dbReference type="Proteomes" id="UP001182042">
    <property type="component" value="Unassembled WGS sequence"/>
</dbReference>
<protein>
    <submittedName>
        <fullName evidence="1">Uncharacterized protein</fullName>
    </submittedName>
</protein>
<dbReference type="EMBL" id="VKQA01000002">
    <property type="protein sequence ID" value="MDR4250756.1"/>
    <property type="molecule type" value="Genomic_DNA"/>
</dbReference>
<name>A0AAE3WNQ7_BACPU</name>
<accession>A0AAE3WNQ7</accession>
<comment type="caution">
    <text evidence="1">The sequence shown here is derived from an EMBL/GenBank/DDBJ whole genome shotgun (WGS) entry which is preliminary data.</text>
</comment>